<dbReference type="Proteomes" id="UP001063166">
    <property type="component" value="Unassembled WGS sequence"/>
</dbReference>
<feature type="compositionally biased region" description="Low complexity" evidence="1">
    <location>
        <begin position="56"/>
        <end position="65"/>
    </location>
</feature>
<evidence type="ECO:0000313" key="2">
    <source>
        <dbReference type="EMBL" id="GLB45410.1"/>
    </source>
</evidence>
<dbReference type="PRINTS" id="PR01217">
    <property type="entry name" value="PRICHEXTENSN"/>
</dbReference>
<proteinExistence type="predicted"/>
<feature type="compositionally biased region" description="Pro residues" evidence="1">
    <location>
        <begin position="360"/>
        <end position="372"/>
    </location>
</feature>
<comment type="caution">
    <text evidence="2">The sequence shown here is derived from an EMBL/GenBank/DDBJ whole genome shotgun (WGS) entry which is preliminary data.</text>
</comment>
<feature type="region of interest" description="Disordered" evidence="1">
    <location>
        <begin position="140"/>
        <end position="215"/>
    </location>
</feature>
<evidence type="ECO:0000313" key="3">
    <source>
        <dbReference type="Proteomes" id="UP001063166"/>
    </source>
</evidence>
<feature type="compositionally biased region" description="Basic and acidic residues" evidence="1">
    <location>
        <begin position="597"/>
        <end position="606"/>
    </location>
</feature>
<feature type="compositionally biased region" description="Pro residues" evidence="1">
    <location>
        <begin position="395"/>
        <end position="473"/>
    </location>
</feature>
<keyword evidence="3" id="KW-1185">Reference proteome</keyword>
<feature type="compositionally biased region" description="Basic and acidic residues" evidence="1">
    <location>
        <begin position="69"/>
        <end position="84"/>
    </location>
</feature>
<feature type="compositionally biased region" description="Pro residues" evidence="1">
    <location>
        <begin position="491"/>
        <end position="510"/>
    </location>
</feature>
<protein>
    <submittedName>
        <fullName evidence="2">Uncharacterized protein</fullName>
    </submittedName>
</protein>
<name>A0A9P3Q0J6_LYOSH</name>
<reference evidence="2" key="1">
    <citation type="submission" date="2022-07" db="EMBL/GenBank/DDBJ databases">
        <title>The genome of Lyophyllum shimeji provides insight into the initial evolution of ectomycorrhizal fungal genome.</title>
        <authorList>
            <person name="Kobayashi Y."/>
            <person name="Shibata T."/>
            <person name="Hirakawa H."/>
            <person name="Shigenobu S."/>
            <person name="Nishiyama T."/>
            <person name="Yamada A."/>
            <person name="Hasebe M."/>
            <person name="Kawaguchi M."/>
        </authorList>
    </citation>
    <scope>NUCLEOTIDE SEQUENCE</scope>
    <source>
        <strain evidence="2">AT787</strain>
    </source>
</reference>
<dbReference type="AlphaFoldDB" id="A0A9P3Q0J6"/>
<feature type="compositionally biased region" description="Acidic residues" evidence="1">
    <location>
        <begin position="630"/>
        <end position="648"/>
    </location>
</feature>
<feature type="compositionally biased region" description="Low complexity" evidence="1">
    <location>
        <begin position="474"/>
        <end position="490"/>
    </location>
</feature>
<feature type="compositionally biased region" description="Acidic residues" evidence="1">
    <location>
        <begin position="186"/>
        <end position="207"/>
    </location>
</feature>
<feature type="region of interest" description="Disordered" evidence="1">
    <location>
        <begin position="317"/>
        <end position="648"/>
    </location>
</feature>
<evidence type="ECO:0000256" key="1">
    <source>
        <dbReference type="SAM" id="MobiDB-lite"/>
    </source>
</evidence>
<sequence length="648" mass="69053">MQGQHPHPQQEPQAHVYGGGAEMHELATGMAAALTAGIGTVGDGVGMEVYQPLQLHQHVQQQHAQPPHPHVEPQHHAGTSRKEEIEEEEGSANAMCRNGIIQLFANAGKALQPSLHGQIQVPWSTLPGYLQRHSLVVEGWPSPPRKAPGQQGARAPVNSPEPNDGDDSDDRPLEVTKKRRKTVTIELDDDTDGVPEGLSADDEYMEEEPVRSPMKTQADDTFAAIDADGAQPPPPPPTSDEAVLRVEARGQEQVDDFAPFDPTTDVQSRPAQYTVATQPAALLPAIDAAAVHFKGWAQVPSRSSALPGNQILYAGMGGPGSVMQAPPPQPSPSRRGNVYEAEHAQPHPAISREVSTQVPRLPPPIHPRPGPFDAPSRLIVRKAPAAKPQPLAMQPQPPILHPQPPAARPQPHPQRPQPPAPHSEPVAAPPQPPAPRPQPPAPRPQPPAPRPQPPAPRPQPPIQRPQPPAPHSQPPAARSQPPAMRPQVPAARPPAPGQRPPTPAGRPPTPAMRAPTPAVRLATPAPRPQTPAAHAPVHPVCVTVAGTGRNSSHAARRPNDNAFTGGPTSTTHPFRSQAYHGGPLDPTGPYEGFATSDPRDQGDPHYARPVHTDAAAGPSRYQEPSAPDDAWYDAEAWEMEGDPLADHE</sequence>
<gene>
    <name evidence="2" type="ORF">LshimejAT787_2200730</name>
</gene>
<dbReference type="EMBL" id="BRPK01000022">
    <property type="protein sequence ID" value="GLB45410.1"/>
    <property type="molecule type" value="Genomic_DNA"/>
</dbReference>
<organism evidence="2 3">
    <name type="scientific">Lyophyllum shimeji</name>
    <name type="common">Hon-shimeji</name>
    <name type="synonym">Tricholoma shimeji</name>
    <dbReference type="NCBI Taxonomy" id="47721"/>
    <lineage>
        <taxon>Eukaryota</taxon>
        <taxon>Fungi</taxon>
        <taxon>Dikarya</taxon>
        <taxon>Basidiomycota</taxon>
        <taxon>Agaricomycotina</taxon>
        <taxon>Agaricomycetes</taxon>
        <taxon>Agaricomycetidae</taxon>
        <taxon>Agaricales</taxon>
        <taxon>Tricholomatineae</taxon>
        <taxon>Lyophyllaceae</taxon>
        <taxon>Lyophyllum</taxon>
    </lineage>
</organism>
<feature type="compositionally biased region" description="Low complexity" evidence="1">
    <location>
        <begin position="511"/>
        <end position="536"/>
    </location>
</feature>
<feature type="region of interest" description="Disordered" evidence="1">
    <location>
        <begin position="56"/>
        <end position="91"/>
    </location>
</feature>
<accession>A0A9P3Q0J6</accession>